<dbReference type="HOGENOM" id="CLU_164851_4_2_9"/>
<dbReference type="InterPro" id="IPR012933">
    <property type="entry name" value="HicA_mRNA_interferase"/>
</dbReference>
<accession>D5WVN2</accession>
<dbReference type="InterPro" id="IPR038570">
    <property type="entry name" value="HicA_sf"/>
</dbReference>
<feature type="region of interest" description="Disordered" evidence="8">
    <location>
        <begin position="24"/>
        <end position="44"/>
    </location>
</feature>
<dbReference type="Gene3D" id="3.30.920.30">
    <property type="entry name" value="Hypothetical protein"/>
    <property type="match status" value="1"/>
</dbReference>
<keyword evidence="5" id="KW-0378">Hydrolase</keyword>
<dbReference type="GO" id="GO:0016787">
    <property type="term" value="F:hydrolase activity"/>
    <property type="evidence" value="ECO:0007669"/>
    <property type="project" value="UniProtKB-KW"/>
</dbReference>
<keyword evidence="3" id="KW-0540">Nuclease</keyword>
<dbReference type="KEGG" id="bts:Btus_2943"/>
<dbReference type="Proteomes" id="UP000002368">
    <property type="component" value="Chromosome"/>
</dbReference>
<keyword evidence="6" id="KW-0694">RNA-binding</keyword>
<keyword evidence="10" id="KW-1185">Reference proteome</keyword>
<evidence type="ECO:0000256" key="4">
    <source>
        <dbReference type="ARBA" id="ARBA00022759"/>
    </source>
</evidence>
<evidence type="ECO:0000256" key="5">
    <source>
        <dbReference type="ARBA" id="ARBA00022801"/>
    </source>
</evidence>
<evidence type="ECO:0000256" key="8">
    <source>
        <dbReference type="SAM" id="MobiDB-lite"/>
    </source>
</evidence>
<dbReference type="OrthoDB" id="9811409at2"/>
<comment type="similarity">
    <text evidence="1">Belongs to the HicA mRNA interferase family.</text>
</comment>
<keyword evidence="7" id="KW-0346">Stress response</keyword>
<evidence type="ECO:0000313" key="10">
    <source>
        <dbReference type="Proteomes" id="UP000002368"/>
    </source>
</evidence>
<dbReference type="EMBL" id="CP002017">
    <property type="protein sequence ID" value="ADG07575.1"/>
    <property type="molecule type" value="Genomic_DNA"/>
</dbReference>
<evidence type="ECO:0000313" key="9">
    <source>
        <dbReference type="EMBL" id="ADG07575.1"/>
    </source>
</evidence>
<proteinExistence type="inferred from homology"/>
<reference evidence="9 10" key="1">
    <citation type="journal article" date="2011" name="Stand. Genomic Sci.">
        <title>Complete genome sequence of the thermophilic, hydrogen-oxidizing Bacillus tusciae type strain (T2) and reclassification in the new genus, Kyrpidia gen. nov. as Kyrpidia tusciae comb. nov. and emendation of the family Alicyclobacillaceae da Costa and Rainey, 2010.</title>
        <authorList>
            <person name="Klenk H.P."/>
            <person name="Lapidus A."/>
            <person name="Chertkov O."/>
            <person name="Copeland A."/>
            <person name="Del Rio T.G."/>
            <person name="Nolan M."/>
            <person name="Lucas S."/>
            <person name="Chen F."/>
            <person name="Tice H."/>
            <person name="Cheng J.F."/>
            <person name="Han C."/>
            <person name="Bruce D."/>
            <person name="Goodwin L."/>
            <person name="Pitluck S."/>
            <person name="Pati A."/>
            <person name="Ivanova N."/>
            <person name="Mavromatis K."/>
            <person name="Daum C."/>
            <person name="Chen A."/>
            <person name="Palaniappan K."/>
            <person name="Chang Y.J."/>
            <person name="Land M."/>
            <person name="Hauser L."/>
            <person name="Jeffries C.D."/>
            <person name="Detter J.C."/>
            <person name="Rohde M."/>
            <person name="Abt B."/>
            <person name="Pukall R."/>
            <person name="Goker M."/>
            <person name="Bristow J."/>
            <person name="Markowitz V."/>
            <person name="Hugenholtz P."/>
            <person name="Eisen J.A."/>
        </authorList>
    </citation>
    <scope>NUCLEOTIDE SEQUENCE [LARGE SCALE GENOMIC DNA]</scope>
    <source>
        <strain evidence="9 10">DSM 2912</strain>
    </source>
</reference>
<keyword evidence="2" id="KW-1277">Toxin-antitoxin system</keyword>
<dbReference type="AlphaFoldDB" id="D5WVN2"/>
<gene>
    <name evidence="9" type="ordered locus">Btus_2943</name>
</gene>
<evidence type="ECO:0000256" key="2">
    <source>
        <dbReference type="ARBA" id="ARBA00022649"/>
    </source>
</evidence>
<dbReference type="SUPFAM" id="SSF54786">
    <property type="entry name" value="YcfA/nrd intein domain"/>
    <property type="match status" value="1"/>
</dbReference>
<evidence type="ECO:0000256" key="7">
    <source>
        <dbReference type="ARBA" id="ARBA00023016"/>
    </source>
</evidence>
<evidence type="ECO:0000256" key="3">
    <source>
        <dbReference type="ARBA" id="ARBA00022722"/>
    </source>
</evidence>
<dbReference type="GO" id="GO:0004519">
    <property type="term" value="F:endonuclease activity"/>
    <property type="evidence" value="ECO:0007669"/>
    <property type="project" value="UniProtKB-KW"/>
</dbReference>
<name>D5WVN2_KYRT2</name>
<evidence type="ECO:0000256" key="6">
    <source>
        <dbReference type="ARBA" id="ARBA00022884"/>
    </source>
</evidence>
<keyword evidence="4" id="KW-0255">Endonuclease</keyword>
<dbReference type="Pfam" id="PF07927">
    <property type="entry name" value="HicA_toxin"/>
    <property type="match status" value="1"/>
</dbReference>
<dbReference type="GO" id="GO:0003729">
    <property type="term" value="F:mRNA binding"/>
    <property type="evidence" value="ECO:0007669"/>
    <property type="project" value="InterPro"/>
</dbReference>
<dbReference type="eggNOG" id="COG1724">
    <property type="taxonomic scope" value="Bacteria"/>
</dbReference>
<dbReference type="RefSeq" id="WP_013076856.1">
    <property type="nucleotide sequence ID" value="NC_014098.1"/>
</dbReference>
<dbReference type="STRING" id="562970.Btus_2943"/>
<organism evidence="9 10">
    <name type="scientific">Kyrpidia tusciae (strain DSM 2912 / NBRC 15312 / T2)</name>
    <name type="common">Bacillus tusciae</name>
    <dbReference type="NCBI Taxonomy" id="562970"/>
    <lineage>
        <taxon>Bacteria</taxon>
        <taxon>Bacillati</taxon>
        <taxon>Bacillota</taxon>
        <taxon>Bacilli</taxon>
        <taxon>Bacillales</taxon>
        <taxon>Alicyclobacillaceae</taxon>
        <taxon>Kyrpidia</taxon>
    </lineage>
</organism>
<evidence type="ECO:0000256" key="1">
    <source>
        <dbReference type="ARBA" id="ARBA00006620"/>
    </source>
</evidence>
<protein>
    <submittedName>
        <fullName evidence="9">YcfA family protein</fullName>
    </submittedName>
</protein>
<sequence length="64" mass="7152">MKNSSSRDLIKIIQDDGWYYIGSNGSHHQFKPPTKPGKATIPHPRKELAPKTVKSILKQAGLLK</sequence>